<dbReference type="InterPro" id="IPR045863">
    <property type="entry name" value="CorA_TM1_TM2"/>
</dbReference>
<organism evidence="6 7">
    <name type="scientific">Thecamonas trahens ATCC 50062</name>
    <dbReference type="NCBI Taxonomy" id="461836"/>
    <lineage>
        <taxon>Eukaryota</taxon>
        <taxon>Apusozoa</taxon>
        <taxon>Apusomonadida</taxon>
        <taxon>Apusomonadidae</taxon>
        <taxon>Thecamonas</taxon>
    </lineage>
</organism>
<dbReference type="CDD" id="cd12829">
    <property type="entry name" value="Alr1p-like"/>
    <property type="match status" value="1"/>
</dbReference>
<evidence type="ECO:0000313" key="6">
    <source>
        <dbReference type="EMBL" id="KNC51566.1"/>
    </source>
</evidence>
<evidence type="ECO:0000256" key="2">
    <source>
        <dbReference type="ARBA" id="ARBA00009765"/>
    </source>
</evidence>
<dbReference type="SUPFAM" id="SSF143865">
    <property type="entry name" value="CorA soluble domain-like"/>
    <property type="match status" value="1"/>
</dbReference>
<evidence type="ECO:0000256" key="1">
    <source>
        <dbReference type="ARBA" id="ARBA00004141"/>
    </source>
</evidence>
<dbReference type="InterPro" id="IPR002523">
    <property type="entry name" value="MgTranspt_CorA/ZnTranspt_ZntB"/>
</dbReference>
<keyword evidence="4" id="KW-1133">Transmembrane helix</keyword>
<dbReference type="STRING" id="461836.A0A0L0DHJ4"/>
<dbReference type="AlphaFoldDB" id="A0A0L0DHJ4"/>
<dbReference type="InterPro" id="IPR044089">
    <property type="entry name" value="Alr1-like"/>
</dbReference>
<name>A0A0L0DHJ4_THETB</name>
<dbReference type="Pfam" id="PF01544">
    <property type="entry name" value="CorA"/>
    <property type="match status" value="1"/>
</dbReference>
<dbReference type="RefSeq" id="XP_013755968.1">
    <property type="nucleotide sequence ID" value="XM_013900514.1"/>
</dbReference>
<dbReference type="Gene3D" id="1.20.58.340">
    <property type="entry name" value="Magnesium transport protein CorA, transmembrane region"/>
    <property type="match status" value="2"/>
</dbReference>
<comment type="similarity">
    <text evidence="2">Belongs to the CorA metal ion transporter (MIT) (TC 1.A.35) family.</text>
</comment>
<dbReference type="PANTHER" id="PTHR21535:SF51">
    <property type="entry name" value="MANGANESE RESISTANCE PROTEIN MNR2"/>
    <property type="match status" value="1"/>
</dbReference>
<keyword evidence="7" id="KW-1185">Reference proteome</keyword>
<gene>
    <name evidence="6" type="ORF">AMSG_07466</name>
</gene>
<dbReference type="OrthoDB" id="29879at2759"/>
<evidence type="ECO:0000256" key="4">
    <source>
        <dbReference type="ARBA" id="ARBA00022989"/>
    </source>
</evidence>
<evidence type="ECO:0000256" key="5">
    <source>
        <dbReference type="ARBA" id="ARBA00023136"/>
    </source>
</evidence>
<sequence length="449" mass="48654">MDMDSFAARDLRLLTEVAAGPPAPSPVSAASPAAAPSGVEVLSDEARVDLLMESSFHGLPLQLSMDLEADGPAELDGKTIPSVLAVEHALVETQRVSRYLYGSNVKLGTTPRHLTSSPLHKTLGSLINNFAATASLDDLAPLLTAASDESSGNSAVDKTWWLDIASPTEDDMRVLARLLHLHPITVEDCLTGESREKWEVFDAFPRAYLFCVAHEPSRDSFTSSAAASPGALAATSPVMAIVTATGIVTLHHEPVDSVAAVIRRLAVVYSGRIPSPDWILYAVLDVGVDVFDGITTSIVDGIFAVDDLVLVLPASEESDMLRRMKVVRAKQAQQRRVLLPKKNLLLTLSSREIAYISHAVQIYLRDVLDHTVEQLQALEATRDILNAAHSNYLASIHLELTRSSKKINDEMAKLSIAATLFLPLTLITSLWGMNVKVPGEDAGVWWFWV</sequence>
<dbReference type="InterPro" id="IPR045861">
    <property type="entry name" value="CorA_cytoplasmic_dom"/>
</dbReference>
<dbReference type="Proteomes" id="UP000054408">
    <property type="component" value="Unassembled WGS sequence"/>
</dbReference>
<keyword evidence="3" id="KW-0812">Transmembrane</keyword>
<dbReference type="Gene3D" id="3.30.460.20">
    <property type="entry name" value="CorA soluble domain-like"/>
    <property type="match status" value="1"/>
</dbReference>
<dbReference type="eggNOG" id="ENOG502QPTQ">
    <property type="taxonomic scope" value="Eukaryota"/>
</dbReference>
<comment type="subcellular location">
    <subcellularLocation>
        <location evidence="1">Membrane</location>
        <topology evidence="1">Multi-pass membrane protein</topology>
    </subcellularLocation>
</comment>
<dbReference type="GO" id="GO:0016020">
    <property type="term" value="C:membrane"/>
    <property type="evidence" value="ECO:0007669"/>
    <property type="project" value="UniProtKB-SubCell"/>
</dbReference>
<dbReference type="GO" id="GO:0015095">
    <property type="term" value="F:magnesium ion transmembrane transporter activity"/>
    <property type="evidence" value="ECO:0007669"/>
    <property type="project" value="InterPro"/>
</dbReference>
<dbReference type="GeneID" id="25566382"/>
<dbReference type="OMA" id="ETGEVMC"/>
<proteinExistence type="inferred from homology"/>
<reference evidence="6 7" key="1">
    <citation type="submission" date="2010-05" db="EMBL/GenBank/DDBJ databases">
        <title>The Genome Sequence of Thecamonas trahens ATCC 50062.</title>
        <authorList>
            <consortium name="The Broad Institute Genome Sequencing Platform"/>
            <person name="Russ C."/>
            <person name="Cuomo C."/>
            <person name="Shea T."/>
            <person name="Young S.K."/>
            <person name="Zeng Q."/>
            <person name="Koehrsen M."/>
            <person name="Haas B."/>
            <person name="Borodovsky M."/>
            <person name="Guigo R."/>
            <person name="Alvarado L."/>
            <person name="Berlin A."/>
            <person name="Bochicchio J."/>
            <person name="Borenstein D."/>
            <person name="Chapman S."/>
            <person name="Chen Z."/>
            <person name="Freedman E."/>
            <person name="Gellesch M."/>
            <person name="Goldberg J."/>
            <person name="Griggs A."/>
            <person name="Gujja S."/>
            <person name="Heilman E."/>
            <person name="Heiman D."/>
            <person name="Hepburn T."/>
            <person name="Howarth C."/>
            <person name="Jen D."/>
            <person name="Larson L."/>
            <person name="Mehta T."/>
            <person name="Park D."/>
            <person name="Pearson M."/>
            <person name="Roberts A."/>
            <person name="Saif S."/>
            <person name="Shenoy N."/>
            <person name="Sisk P."/>
            <person name="Stolte C."/>
            <person name="Sykes S."/>
            <person name="Thomson T."/>
            <person name="Walk T."/>
            <person name="White J."/>
            <person name="Yandava C."/>
            <person name="Burger G."/>
            <person name="Gray M.W."/>
            <person name="Holland P.W.H."/>
            <person name="King N."/>
            <person name="Lang F.B.F."/>
            <person name="Roger A.J."/>
            <person name="Ruiz-Trillo I."/>
            <person name="Lander E."/>
            <person name="Nusbaum C."/>
        </authorList>
    </citation>
    <scope>NUCLEOTIDE SEQUENCE [LARGE SCALE GENOMIC DNA]</scope>
    <source>
        <strain evidence="6 7">ATCC 50062</strain>
    </source>
</reference>
<evidence type="ECO:0000256" key="3">
    <source>
        <dbReference type="ARBA" id="ARBA00022692"/>
    </source>
</evidence>
<evidence type="ECO:0000313" key="7">
    <source>
        <dbReference type="Proteomes" id="UP000054408"/>
    </source>
</evidence>
<keyword evidence="5" id="KW-0472">Membrane</keyword>
<dbReference type="PANTHER" id="PTHR21535">
    <property type="entry name" value="MAGNESIUM AND COBALT TRANSPORT PROTEIN/MITOCHONDRIAL IMPORT INNER MEMBRANE TRANSLOCASE SUBUNIT TIM8"/>
    <property type="match status" value="1"/>
</dbReference>
<dbReference type="SUPFAM" id="SSF144083">
    <property type="entry name" value="Magnesium transport protein CorA, transmembrane region"/>
    <property type="match status" value="1"/>
</dbReference>
<dbReference type="EMBL" id="GL349468">
    <property type="protein sequence ID" value="KNC51566.1"/>
    <property type="molecule type" value="Genomic_DNA"/>
</dbReference>
<accession>A0A0L0DHJ4</accession>
<protein>
    <submittedName>
        <fullName evidence="6">Uncharacterized protein</fullName>
    </submittedName>
</protein>
<dbReference type="GO" id="GO:0010961">
    <property type="term" value="P:intracellular magnesium ion homeostasis"/>
    <property type="evidence" value="ECO:0007669"/>
    <property type="project" value="TreeGrafter"/>
</dbReference>